<comment type="caution">
    <text evidence="1">The sequence shown here is derived from an EMBL/GenBank/DDBJ whole genome shotgun (WGS) entry which is preliminary data.</text>
</comment>
<reference evidence="1 2" key="1">
    <citation type="submission" date="2015-01" db="EMBL/GenBank/DDBJ databases">
        <title>Evolution of Trichinella species and genotypes.</title>
        <authorList>
            <person name="Korhonen P.K."/>
            <person name="Edoardo P."/>
            <person name="Giuseppe L.R."/>
            <person name="Gasser R.B."/>
        </authorList>
    </citation>
    <scope>NUCLEOTIDE SEQUENCE [LARGE SCALE GENOMIC DNA]</scope>
    <source>
        <strain evidence="1">ISS13</strain>
    </source>
</reference>
<dbReference type="EMBL" id="JYDR01000010">
    <property type="protein sequence ID" value="KRY76690.1"/>
    <property type="molecule type" value="Genomic_DNA"/>
</dbReference>
<evidence type="ECO:0000313" key="2">
    <source>
        <dbReference type="Proteomes" id="UP000054632"/>
    </source>
</evidence>
<proteinExistence type="predicted"/>
<accession>A0A0V1ET82</accession>
<dbReference type="Proteomes" id="UP000054632">
    <property type="component" value="Unassembled WGS sequence"/>
</dbReference>
<sequence>MRLSVNPKRSQSVSHNRALRFEIYAVHLRESEGSFVANKNIDLTNLSSSGKAVSAMVPRCRKRSCVVRFGQRVPSL</sequence>
<name>A0A0V1ET82_TRIPS</name>
<evidence type="ECO:0000313" key="1">
    <source>
        <dbReference type="EMBL" id="KRY76690.1"/>
    </source>
</evidence>
<gene>
    <name evidence="1" type="ORF">T4A_4729</name>
</gene>
<organism evidence="1 2">
    <name type="scientific">Trichinella pseudospiralis</name>
    <name type="common">Parasitic roundworm</name>
    <dbReference type="NCBI Taxonomy" id="6337"/>
    <lineage>
        <taxon>Eukaryota</taxon>
        <taxon>Metazoa</taxon>
        <taxon>Ecdysozoa</taxon>
        <taxon>Nematoda</taxon>
        <taxon>Enoplea</taxon>
        <taxon>Dorylaimia</taxon>
        <taxon>Trichinellida</taxon>
        <taxon>Trichinellidae</taxon>
        <taxon>Trichinella</taxon>
    </lineage>
</organism>
<protein>
    <submittedName>
        <fullName evidence="1">Uncharacterized protein</fullName>
    </submittedName>
</protein>
<dbReference type="AlphaFoldDB" id="A0A0V1ET82"/>